<dbReference type="PANTHER" id="PTHR34236:SF1">
    <property type="entry name" value="DIMETHYL SULFOXIDE REDUCTASE TRANSCRIPTIONAL ACTIVATOR"/>
    <property type="match status" value="1"/>
</dbReference>
<evidence type="ECO:0000256" key="1">
    <source>
        <dbReference type="ARBA" id="ARBA00023015"/>
    </source>
</evidence>
<gene>
    <name evidence="5" type="ORF">ACFQL7_09035</name>
</gene>
<name>A0ABD5YPE6_9EURY</name>
<dbReference type="GeneID" id="76199555"/>
<evidence type="ECO:0000259" key="3">
    <source>
        <dbReference type="Pfam" id="PF04967"/>
    </source>
</evidence>
<evidence type="ECO:0000256" key="2">
    <source>
        <dbReference type="ARBA" id="ARBA00023163"/>
    </source>
</evidence>
<sequence>MNLIAVVDIAHPDLALTPTIHACSDVTIQVVPQSATDSKTGMFFFTVENADETLETVLDEDHTVAEWELVTDSDTTRAYRIRHPEETKLISPKTSELSGLMREATSNAQGWTVRLQFPDRAALATLSDYCEARDISFDLTQMFRQDEWTGSEPTGLTEPQRVALVTAYERGYFEEPREAHLSDIAQSLGLSPTAIGGRIRRGTAKLIETALIRD</sequence>
<keyword evidence="6" id="KW-1185">Reference proteome</keyword>
<feature type="domain" description="HTH bat-type" evidence="3">
    <location>
        <begin position="156"/>
        <end position="208"/>
    </location>
</feature>
<dbReference type="InterPro" id="IPR007050">
    <property type="entry name" value="HTH_bacterioopsin"/>
</dbReference>
<comment type="caution">
    <text evidence="5">The sequence shown here is derived from an EMBL/GenBank/DDBJ whole genome shotgun (WGS) entry which is preliminary data.</text>
</comment>
<keyword evidence="2" id="KW-0804">Transcription</keyword>
<keyword evidence="1" id="KW-0805">Transcription regulation</keyword>
<dbReference type="RefSeq" id="WP_264554650.1">
    <property type="nucleotide sequence ID" value="NZ_CP109979.1"/>
</dbReference>
<evidence type="ECO:0000313" key="6">
    <source>
        <dbReference type="Proteomes" id="UP001596417"/>
    </source>
</evidence>
<feature type="domain" description="Bacterioopsin transcriptional activator GAF and HTH associated" evidence="4">
    <location>
        <begin position="24"/>
        <end position="142"/>
    </location>
</feature>
<dbReference type="Proteomes" id="UP001596417">
    <property type="component" value="Unassembled WGS sequence"/>
</dbReference>
<dbReference type="PANTHER" id="PTHR34236">
    <property type="entry name" value="DIMETHYL SULFOXIDE REDUCTASE TRANSCRIPTIONAL ACTIVATOR"/>
    <property type="match status" value="1"/>
</dbReference>
<evidence type="ECO:0000259" key="4">
    <source>
        <dbReference type="Pfam" id="PF15915"/>
    </source>
</evidence>
<protein>
    <submittedName>
        <fullName evidence="5">Helix-turn-helix domain-containing protein</fullName>
    </submittedName>
</protein>
<dbReference type="AlphaFoldDB" id="A0ABD5YPE6"/>
<organism evidence="5 6">
    <name type="scientific">Halocatena marina</name>
    <dbReference type="NCBI Taxonomy" id="2934937"/>
    <lineage>
        <taxon>Archaea</taxon>
        <taxon>Methanobacteriati</taxon>
        <taxon>Methanobacteriota</taxon>
        <taxon>Stenosarchaea group</taxon>
        <taxon>Halobacteria</taxon>
        <taxon>Halobacteriales</taxon>
        <taxon>Natronomonadaceae</taxon>
        <taxon>Halocatena</taxon>
    </lineage>
</organism>
<accession>A0ABD5YPE6</accession>
<dbReference type="Pfam" id="PF04967">
    <property type="entry name" value="HTH_10"/>
    <property type="match status" value="1"/>
</dbReference>
<dbReference type="InterPro" id="IPR031803">
    <property type="entry name" value="BAT_GAF/HTH-assoc"/>
</dbReference>
<dbReference type="EMBL" id="JBHTAX010000001">
    <property type="protein sequence ID" value="MFC7189986.1"/>
    <property type="molecule type" value="Genomic_DNA"/>
</dbReference>
<reference evidence="5 6" key="1">
    <citation type="journal article" date="2019" name="Int. J. Syst. Evol. Microbiol.">
        <title>The Global Catalogue of Microorganisms (GCM) 10K type strain sequencing project: providing services to taxonomists for standard genome sequencing and annotation.</title>
        <authorList>
            <consortium name="The Broad Institute Genomics Platform"/>
            <consortium name="The Broad Institute Genome Sequencing Center for Infectious Disease"/>
            <person name="Wu L."/>
            <person name="Ma J."/>
        </authorList>
    </citation>
    <scope>NUCLEOTIDE SEQUENCE [LARGE SCALE GENOMIC DNA]</scope>
    <source>
        <strain evidence="5 6">RDMS1</strain>
    </source>
</reference>
<proteinExistence type="predicted"/>
<evidence type="ECO:0000313" key="5">
    <source>
        <dbReference type="EMBL" id="MFC7189986.1"/>
    </source>
</evidence>
<dbReference type="Pfam" id="PF15915">
    <property type="entry name" value="BAT"/>
    <property type="match status" value="1"/>
</dbReference>